<sequence length="1085" mass="121908">MSSTAPAPAFSDVDWKAQTEQDDDNIRRMLESTQDQGEGPALFDENRPLETGDKADDAEDYEDISDDDLPEEEDAAGAGEGDLPGLTDDMGTSHDTDDLFGDGRGSSPFDQFEDDEVFQPDGTTNLSHINGNLTLPSIEPEIDLRELNFPEHYQGSNQDPSIPAPAESILELVKQSWPKFEQGTICNFSELLPPQPAHWINKAPDRRPKPVHPTKVSLDLAPDQEKNFYSAGPATSDKRKRVQEAESKGLVAIVEESSDEAEIDEGFDWSAPDPTEKLGGVTWADLEIICEDWESRINPVMPPPVEESEEELDAWELEILGPAAKRRKVQTQEKDIMNTQRFPVPSFDDFEEATRRVAKRVCIDLNDPYILVDTQEHKPAKRRRIGSTQKPAKGDLSARLHSRFNMSNDAAYEALKQNHKSKVRATLGNISVEHSLPAQRLQWPYYRVKLFVPEARSWHRPALHFNKVMNQPIHFAKPWITKKKKDLKNLPTHDLFKTSKDLSLADHYASATLLEYSEEHPTVLSNFGMGNRIINYYRREKADDESRPLPDDKVGDVTLLLPEDRSPFAKFGHVEPGETVRTLHNAMYRAPIFKHDAKGTDFLVIRTNTGTHGMSWHIRNIDHLFAVGQEFPSMEIPSPHSRRVTTAAKLRMKMIGMRKIRHDPHGHLKIGDITAHIAESSDMQNRQKLKEYFLYDKVDKVWKIRPGEIVQDEAITRGLIKPEEICALDAMQVGYRALQDAGMELDGKDKEGAEDAVEADDDGKLTPDQILEKNLTPWKTTKAFLDASTEKGMLDLHGAGDPSGCGLAINMIRVSMKGGFQPKGPGGSSDQSAKDAQKKNGHGYNVKEQEENYKQSINEIWHRQKKNLSDPTEHSENEMELEQEDEDRRLNSGQTPQSMATPAGFDDSASQLSRFSGADRRSKAMRITRKVQNKLGQTEEFTHIIKDPRVAREYQKRRHALDNMRTNVYDAKPTGNAEWDRLEAKRIKDELARLERNKERRHAREKQKGIISNDRPADAGSPASTPAKSVEKPQGTTRKCANCGMAGHIKTNKKLCPMLNGQMKAEDKTPTGFGAFGAAAAPSFG</sequence>
<dbReference type="GO" id="GO:0005669">
    <property type="term" value="C:transcription factor TFIID complex"/>
    <property type="evidence" value="ECO:0007669"/>
    <property type="project" value="InterPro"/>
</dbReference>
<comment type="subcellular location">
    <subcellularLocation>
        <location evidence="1">Nucleus</location>
    </subcellularLocation>
</comment>
<protein>
    <submittedName>
        <fullName evidence="5">Putative transcription initiation factor TFIID</fullName>
    </submittedName>
</protein>
<dbReference type="GO" id="GO:0004402">
    <property type="term" value="F:histone acetyltransferase activity"/>
    <property type="evidence" value="ECO:0007669"/>
    <property type="project" value="InterPro"/>
</dbReference>
<feature type="region of interest" description="Disordered" evidence="3">
    <location>
        <begin position="867"/>
        <end position="924"/>
    </location>
</feature>
<feature type="domain" description="Transcription initiation factor TFIID subunit 1 histone acetyltransferase" evidence="4">
    <location>
        <begin position="404"/>
        <end position="868"/>
    </location>
</feature>
<gene>
    <name evidence="5" type="ORF">LCER1_G007725</name>
</gene>
<accession>A0A7D8UKK1</accession>
<evidence type="ECO:0000313" key="6">
    <source>
        <dbReference type="Proteomes" id="UP000481288"/>
    </source>
</evidence>
<proteinExistence type="predicted"/>
<feature type="region of interest" description="Disordered" evidence="3">
    <location>
        <begin position="995"/>
        <end position="1039"/>
    </location>
</feature>
<feature type="compositionally biased region" description="Basic and acidic residues" evidence="3">
    <location>
        <begin position="13"/>
        <end position="30"/>
    </location>
</feature>
<dbReference type="GO" id="GO:0017025">
    <property type="term" value="F:TBP-class protein binding"/>
    <property type="evidence" value="ECO:0007669"/>
    <property type="project" value="InterPro"/>
</dbReference>
<dbReference type="GO" id="GO:0051123">
    <property type="term" value="P:RNA polymerase II preinitiation complex assembly"/>
    <property type="evidence" value="ECO:0007669"/>
    <property type="project" value="TreeGrafter"/>
</dbReference>
<evidence type="ECO:0000256" key="3">
    <source>
        <dbReference type="SAM" id="MobiDB-lite"/>
    </source>
</evidence>
<name>A0A7D8UKK1_9HELO</name>
<dbReference type="InterPro" id="IPR022591">
    <property type="entry name" value="TAF1_HAT_dom"/>
</dbReference>
<keyword evidence="6" id="KW-1185">Reference proteome</keyword>
<feature type="compositionally biased region" description="Basic and acidic residues" evidence="3">
    <location>
        <begin position="867"/>
        <end position="877"/>
    </location>
</feature>
<dbReference type="PANTHER" id="PTHR13900:SF0">
    <property type="entry name" value="TRANSCRIPTION INITIATION FACTOR TFIID SUBUNIT 1"/>
    <property type="match status" value="1"/>
</dbReference>
<dbReference type="OrthoDB" id="5752at2759"/>
<keyword evidence="2" id="KW-0539">Nucleus</keyword>
<evidence type="ECO:0000259" key="4">
    <source>
        <dbReference type="Pfam" id="PF12157"/>
    </source>
</evidence>
<feature type="compositionally biased region" description="Basic and acidic residues" evidence="3">
    <location>
        <begin position="44"/>
        <end position="55"/>
    </location>
</feature>
<dbReference type="EMBL" id="QGMG01001044">
    <property type="protein sequence ID" value="TVY50665.1"/>
    <property type="molecule type" value="Genomic_DNA"/>
</dbReference>
<dbReference type="Proteomes" id="UP000481288">
    <property type="component" value="Unassembled WGS sequence"/>
</dbReference>
<keyword evidence="5" id="KW-0648">Protein biosynthesis</keyword>
<dbReference type="PANTHER" id="PTHR13900">
    <property type="entry name" value="TRANSCRIPTION INITIATION FACTOR TFIID"/>
    <property type="match status" value="1"/>
</dbReference>
<comment type="caution">
    <text evidence="5">The sequence shown here is derived from an EMBL/GenBank/DDBJ whole genome shotgun (WGS) entry which is preliminary data.</text>
</comment>
<feature type="region of interest" description="Disordered" evidence="3">
    <location>
        <begin position="818"/>
        <end position="849"/>
    </location>
</feature>
<dbReference type="GO" id="GO:0003743">
    <property type="term" value="F:translation initiation factor activity"/>
    <property type="evidence" value="ECO:0007669"/>
    <property type="project" value="UniProtKB-KW"/>
</dbReference>
<feature type="compositionally biased region" description="Acidic residues" evidence="3">
    <location>
        <begin position="56"/>
        <end position="75"/>
    </location>
</feature>
<dbReference type="AlphaFoldDB" id="A0A7D8UKK1"/>
<evidence type="ECO:0000256" key="1">
    <source>
        <dbReference type="ARBA" id="ARBA00004123"/>
    </source>
</evidence>
<evidence type="ECO:0000313" key="5">
    <source>
        <dbReference type="EMBL" id="TVY50665.1"/>
    </source>
</evidence>
<organism evidence="5 6">
    <name type="scientific">Lachnellula cervina</name>
    <dbReference type="NCBI Taxonomy" id="1316786"/>
    <lineage>
        <taxon>Eukaryota</taxon>
        <taxon>Fungi</taxon>
        <taxon>Dikarya</taxon>
        <taxon>Ascomycota</taxon>
        <taxon>Pezizomycotina</taxon>
        <taxon>Leotiomycetes</taxon>
        <taxon>Helotiales</taxon>
        <taxon>Lachnaceae</taxon>
        <taxon>Lachnellula</taxon>
    </lineage>
</organism>
<reference evidence="5 6" key="1">
    <citation type="submission" date="2018-05" db="EMBL/GenBank/DDBJ databases">
        <title>Whole genome sequencing for identification of molecular markers to develop diagnostic detection tools for the regulated plant pathogen Lachnellula willkommii.</title>
        <authorList>
            <person name="Giroux E."/>
            <person name="Bilodeau G."/>
        </authorList>
    </citation>
    <scope>NUCLEOTIDE SEQUENCE [LARGE SCALE GENOMIC DNA]</scope>
    <source>
        <strain evidence="5 6">CBS 625.97</strain>
    </source>
</reference>
<dbReference type="Pfam" id="PF12157">
    <property type="entry name" value="DUF3591"/>
    <property type="match status" value="1"/>
</dbReference>
<dbReference type="InterPro" id="IPR040240">
    <property type="entry name" value="TAF1"/>
</dbReference>
<keyword evidence="5" id="KW-0396">Initiation factor</keyword>
<feature type="region of interest" description="Disordered" evidence="3">
    <location>
        <begin position="1"/>
        <end position="111"/>
    </location>
</feature>
<evidence type="ECO:0000256" key="2">
    <source>
        <dbReference type="ARBA" id="ARBA00023242"/>
    </source>
</evidence>
<dbReference type="GO" id="GO:0016251">
    <property type="term" value="F:RNA polymerase II general transcription initiation factor activity"/>
    <property type="evidence" value="ECO:0007669"/>
    <property type="project" value="InterPro"/>
</dbReference>